<dbReference type="InterPro" id="IPR050951">
    <property type="entry name" value="Retrovirus_Pol_polyprotein"/>
</dbReference>
<dbReference type="InterPro" id="IPR043502">
    <property type="entry name" value="DNA/RNA_pol_sf"/>
</dbReference>
<dbReference type="Gene3D" id="3.30.420.10">
    <property type="entry name" value="Ribonuclease H-like superfamily/Ribonuclease H"/>
    <property type="match status" value="1"/>
</dbReference>
<dbReference type="GO" id="GO:0006259">
    <property type="term" value="P:DNA metabolic process"/>
    <property type="evidence" value="ECO:0007669"/>
    <property type="project" value="UniProtKB-ARBA"/>
</dbReference>
<dbReference type="GO" id="GO:0003676">
    <property type="term" value="F:nucleic acid binding"/>
    <property type="evidence" value="ECO:0007669"/>
    <property type="project" value="InterPro"/>
</dbReference>
<dbReference type="AlphaFoldDB" id="A0A2B4RK21"/>
<dbReference type="PANTHER" id="PTHR37984">
    <property type="entry name" value="PROTEIN CBG26694"/>
    <property type="match status" value="1"/>
</dbReference>
<dbReference type="Pfam" id="PF00078">
    <property type="entry name" value="RVT_1"/>
    <property type="match status" value="1"/>
</dbReference>
<dbReference type="Gene3D" id="3.30.70.270">
    <property type="match status" value="1"/>
</dbReference>
<reference evidence="3" key="1">
    <citation type="journal article" date="2017" name="bioRxiv">
        <title>Comparative analysis of the genomes of Stylophora pistillata and Acropora digitifera provides evidence for extensive differences between species of corals.</title>
        <authorList>
            <person name="Voolstra C.R."/>
            <person name="Li Y."/>
            <person name="Liew Y.J."/>
            <person name="Baumgarten S."/>
            <person name="Zoccola D."/>
            <person name="Flot J.-F."/>
            <person name="Tambutte S."/>
            <person name="Allemand D."/>
            <person name="Aranda M."/>
        </authorList>
    </citation>
    <scope>NUCLEOTIDE SEQUENCE [LARGE SCALE GENOMIC DNA]</scope>
</reference>
<dbReference type="Proteomes" id="UP000225706">
    <property type="component" value="Unassembled WGS sequence"/>
</dbReference>
<sequence length="504" mass="56911">MQVHRTSTKTSGKGTRANIEPLDTLGKFEASVNLAGKDIPAEFTVIFNEGRPIIGRKTAMEMDILRLGPQVNAHPKRVPFNLREKVESKLHVLEQLEIIEKIKGPTPWVSPIVVVPKPYAEIRLCIDMRKANEAIMRERHPIPIVDEILQDMTQSSVFSKLDLKWGYHELELSEELLDITTFSSHAGLYRYKRLMLGITSAPEIYQNAIQHALQGCEGVCSICDDTILHAKDDQQHDERIEKLLERLQQRGLTLNRKKCKFKMPQQELMGYLFSTHGIGPRQSKVQAVVNAREPGSVAKNIAEALSCLTQEVSNESKNVAEEYIRYFAENAAPRTIPIQDVEKVSAEDEEIALLRNDGLDWRKELQKLLLGYRRTPHTTTGVSPAELLFGREIPSKLPGVEELHSASNDCKILDRDRERKKKGKDYADNLRGACESNLKEGDKVLLPKPKSDKLSPSFEATPCEVVNKEGGHVEIKSPASVHYKRNVTHMQNYEEENSQETAGQ</sequence>
<proteinExistence type="predicted"/>
<evidence type="ECO:0000313" key="2">
    <source>
        <dbReference type="EMBL" id="PFX17159.1"/>
    </source>
</evidence>
<dbReference type="InterPro" id="IPR043128">
    <property type="entry name" value="Rev_trsase/Diguanyl_cyclase"/>
</dbReference>
<dbReference type="CDD" id="cd01647">
    <property type="entry name" value="RT_LTR"/>
    <property type="match status" value="1"/>
</dbReference>
<evidence type="ECO:0000259" key="1">
    <source>
        <dbReference type="PROSITE" id="PS50878"/>
    </source>
</evidence>
<accession>A0A2B4RK21</accession>
<comment type="caution">
    <text evidence="2">The sequence shown here is derived from an EMBL/GenBank/DDBJ whole genome shotgun (WGS) entry which is preliminary data.</text>
</comment>
<organism evidence="2 3">
    <name type="scientific">Stylophora pistillata</name>
    <name type="common">Smooth cauliflower coral</name>
    <dbReference type="NCBI Taxonomy" id="50429"/>
    <lineage>
        <taxon>Eukaryota</taxon>
        <taxon>Metazoa</taxon>
        <taxon>Cnidaria</taxon>
        <taxon>Anthozoa</taxon>
        <taxon>Hexacorallia</taxon>
        <taxon>Scleractinia</taxon>
        <taxon>Astrocoeniina</taxon>
        <taxon>Pocilloporidae</taxon>
        <taxon>Stylophora</taxon>
    </lineage>
</organism>
<dbReference type="SUPFAM" id="SSF56672">
    <property type="entry name" value="DNA/RNA polymerases"/>
    <property type="match status" value="1"/>
</dbReference>
<keyword evidence="3" id="KW-1185">Reference proteome</keyword>
<dbReference type="STRING" id="50429.A0A2B4RK21"/>
<dbReference type="OrthoDB" id="7759031at2759"/>
<gene>
    <name evidence="2" type="primary">K02A2.6</name>
    <name evidence="2" type="ORF">AWC38_SpisGene18537</name>
</gene>
<feature type="domain" description="Reverse transcriptase" evidence="1">
    <location>
        <begin position="96"/>
        <end position="273"/>
    </location>
</feature>
<dbReference type="InterPro" id="IPR036397">
    <property type="entry name" value="RNaseH_sf"/>
</dbReference>
<evidence type="ECO:0000313" key="3">
    <source>
        <dbReference type="Proteomes" id="UP000225706"/>
    </source>
</evidence>
<dbReference type="InterPro" id="IPR000477">
    <property type="entry name" value="RT_dom"/>
</dbReference>
<protein>
    <submittedName>
        <fullName evidence="2">Uncharacterized protein K02A2.6</fullName>
    </submittedName>
</protein>
<dbReference type="EMBL" id="LSMT01000493">
    <property type="protein sequence ID" value="PFX17159.1"/>
    <property type="molecule type" value="Genomic_DNA"/>
</dbReference>
<dbReference type="PANTHER" id="PTHR37984:SF11">
    <property type="entry name" value="INTEGRASE CATALYTIC DOMAIN-CONTAINING PROTEIN"/>
    <property type="match status" value="1"/>
</dbReference>
<dbReference type="Gene3D" id="3.10.10.10">
    <property type="entry name" value="HIV Type 1 Reverse Transcriptase, subunit A, domain 1"/>
    <property type="match status" value="1"/>
</dbReference>
<dbReference type="PROSITE" id="PS50878">
    <property type="entry name" value="RT_POL"/>
    <property type="match status" value="1"/>
</dbReference>
<name>A0A2B4RK21_STYPI</name>